<evidence type="ECO:0000259" key="9">
    <source>
        <dbReference type="SMART" id="SM00333"/>
    </source>
</evidence>
<dbReference type="RefSeq" id="XP_065652074.1">
    <property type="nucleotide sequence ID" value="XM_065796002.1"/>
</dbReference>
<evidence type="ECO:0000313" key="11">
    <source>
        <dbReference type="RefSeq" id="XP_065652074.1"/>
    </source>
</evidence>
<evidence type="ECO:0000256" key="5">
    <source>
        <dbReference type="ARBA" id="ARBA00022833"/>
    </source>
</evidence>
<feature type="compositionally biased region" description="Polar residues" evidence="7">
    <location>
        <begin position="159"/>
        <end position="171"/>
    </location>
</feature>
<dbReference type="InterPro" id="IPR001965">
    <property type="entry name" value="Znf_PHD"/>
</dbReference>
<feature type="region of interest" description="Disordered" evidence="7">
    <location>
        <begin position="1514"/>
        <end position="1541"/>
    </location>
</feature>
<evidence type="ECO:0000256" key="7">
    <source>
        <dbReference type="SAM" id="MobiDB-lite"/>
    </source>
</evidence>
<dbReference type="CDD" id="cd20104">
    <property type="entry name" value="MBT_PHF20L1-like"/>
    <property type="match status" value="1"/>
</dbReference>
<dbReference type="Gene3D" id="3.30.40.10">
    <property type="entry name" value="Zinc/RING finger domain, C3HC4 (zinc finger)"/>
    <property type="match status" value="1"/>
</dbReference>
<dbReference type="PANTHER" id="PTHR15856:SF51">
    <property type="entry name" value="MBD-R2"/>
    <property type="match status" value="1"/>
</dbReference>
<dbReference type="InterPro" id="IPR019786">
    <property type="entry name" value="Zinc_finger_PHD-type_CS"/>
</dbReference>
<dbReference type="SUPFAM" id="SSF54160">
    <property type="entry name" value="Chromo domain-like"/>
    <property type="match status" value="1"/>
</dbReference>
<keyword evidence="10" id="KW-1185">Reference proteome</keyword>
<feature type="region of interest" description="Disordered" evidence="7">
    <location>
        <begin position="159"/>
        <end position="181"/>
    </location>
</feature>
<sequence>MSKKNQKSTKSENSFFMQGDQKIIVGTKLEAKDFSGEWYPARVVKIKSDEKMILVHFERWSSRFDIWLPFNSDQIKILKCNKTKEKKWRLGDRVVAKWGPAAKMYPATISKFVSESIVEITFYDGIKKNINKASLKPDTEKLYRQFCFGLPRKQIIASNKLDSSSEQSRSSNKGKRKLSETTSKSDYITDLHLKKPFKSQNLLTDALESNNDLKQISSSRTSRNNSLCSSHIKPLEQKEKLLSEKKRCIQYMESAKGNEISFSDNSLKCIAYKNQILTSKLDIFPRSSNSVAIMKKNAHEYVMFPVVSEEEKIEKKSFNDVTQLLSSSENDKLAKIKDCQEQVESVEHHITTLLPSNESDSVLLPSNESDSVILPSNESDSVLLPSNESDSVLLPSNKSDSALLPLNESDSVLLPSNESDSVLSNYIPLSIHEISIPQDVVSLSSFKPQENQITNCIKTTLIKNLPSNIEPDFLKSVKKNCSLIKSFDNGNETPKKIKLSEINTLIKDQTLKVTNNSDRSTKLLSSDDDQSIIQESNNVTQSSLQLSSDCNQLTLLLSSRSNPTTLQVPVDQDQLILQISSSDRLGLQCSNIGVQPTLRINDSNKANKGETSTFQVLNSSDQSNQVETLQVYNDCDQSIVCDKLPLKKCYYYDQSNNGNQPSLQISSHCDLLNDSYQSTLQMFNNWDQSNNDIPLPLKISNNYNHSNVDQSTIQVLNDCDQSILLVSNNGELATSHLSNNSNQLNKINDDHLQVSNNCEQLTSRLLNDDQIKLHEPEGFSQTTLQVLNDGEQITKKYLIDHNVINMKNSFKPFFNKSKLVCADSFQQRRSNRERKEKKFIDDIDHKIKENIKKGLLDAICSVNEVTAGPQSNCKTKTKINLKSKPDTKIKNEIASPKIEEQVLLNENKKISTSEVCKKKKKISVLNKEVPTNFKKQRKCKKFEDKYELFKKKWKEEKEKRRKIQNDSETTDNHFFDKKKENNKSIDILEENDKKSDLKKLTQISNDELDLEIKANHESILLVNNSDAESKIKVFQSKLADESVPENNESVLNEVVDEMGLNAKNLHSNGLNIVYKSDILNSNDKTILASNLNNEFDSSCIKPKRNRGRPAKVKVGIINNDINKLLGIKDNRRKQLSMNKGNFEDLDISCTPNPGDTMSMASMVSKIQFSVKKQVTPILHSESADRSPLSVSNILSKQPPESSYFKTNQSLMYSEDSDIKHYSRSDSNNAEVSPSNFAIENAFVLQKESDESIIVIQQSLDEIENSNHFYTKDENINNRDFSAKNLSEKSYDASDKLNEINLTDIQLYGKKNEPKLHNRKFSVDFIAGQLKSKHKFFQKKCHLLQKRKSINIPLKKKFSKAIKSRKLVKKSAINIVNDMSEKLKSKNIQKASMYSSSFVSTLMPQQALYSQEKQKCNDNNDVYSASIENRFLNLNDGLNMLPELKVQMHSEEDMCFGVIGMKNKGLLKISNTPVCDIITESDASQLSTNIQQGVHEKCYNNDSGDNKICNRSMVSSKNSKFDSKQQQKKQRKNKMLQKSEKKIQMRHAESSVSVYTPVVSLKEDVEVSPVDIEKLNLYESSETESESEGELPSVDDCVKCLCEDDCELGFMIQCEQCLTWQHGECVGYAQPNDVPLFYLCHICSNPKGLRSASMFDNDYTWYRHGYLPPVSPPMTSHPFLDCVPSLSVDQENKDILSSIMMITHAMITELFVIREIHQEVRNRCLFYRHQDIQKDLSLNHKINHSFVEENGINTSIYGNHDNVSPNSIKMLKVYSMENIEKSQIDHKTNGFYSNENDKSKQIRSLNEVYNEDYHQSKSQIKNNNNGKIEFDENLDSANRTNTKIDLKFFSNCQYNSDTKKYLLAQYKLLSELESIEKTIDLRLKLIDKKLLEIEMEYDVVNQKTALNEIVGVTNLSNLLSYLHSRKWNRVIDVISSTQEI</sequence>
<evidence type="ECO:0000256" key="3">
    <source>
        <dbReference type="ARBA" id="ARBA00022737"/>
    </source>
</evidence>
<evidence type="ECO:0000256" key="4">
    <source>
        <dbReference type="ARBA" id="ARBA00022771"/>
    </source>
</evidence>
<dbReference type="InterPro" id="IPR043449">
    <property type="entry name" value="PHF20-like"/>
</dbReference>
<dbReference type="CDD" id="cd20386">
    <property type="entry name" value="Tudor_PHF20-like"/>
    <property type="match status" value="1"/>
</dbReference>
<organism evidence="10 11">
    <name type="scientific">Hydra vulgaris</name>
    <name type="common">Hydra</name>
    <name type="synonym">Hydra attenuata</name>
    <dbReference type="NCBI Taxonomy" id="6087"/>
    <lineage>
        <taxon>Eukaryota</taxon>
        <taxon>Metazoa</taxon>
        <taxon>Cnidaria</taxon>
        <taxon>Hydrozoa</taxon>
        <taxon>Hydroidolina</taxon>
        <taxon>Anthoathecata</taxon>
        <taxon>Aplanulata</taxon>
        <taxon>Hydridae</taxon>
        <taxon>Hydra</taxon>
    </lineage>
</organism>
<dbReference type="PROSITE" id="PS01359">
    <property type="entry name" value="ZF_PHD_1"/>
    <property type="match status" value="1"/>
</dbReference>
<dbReference type="InterPro" id="IPR002999">
    <property type="entry name" value="Tudor"/>
</dbReference>
<keyword evidence="4" id="KW-0863">Zinc-finger</keyword>
<dbReference type="SUPFAM" id="SSF57903">
    <property type="entry name" value="FYVE/PHD zinc finger"/>
    <property type="match status" value="1"/>
</dbReference>
<dbReference type="InterPro" id="IPR011011">
    <property type="entry name" value="Znf_FYVE_PHD"/>
</dbReference>
<reference evidence="11" key="1">
    <citation type="submission" date="2025-08" db="UniProtKB">
        <authorList>
            <consortium name="RefSeq"/>
        </authorList>
    </citation>
    <scope>IDENTIFICATION</scope>
</reference>
<evidence type="ECO:0000313" key="10">
    <source>
        <dbReference type="Proteomes" id="UP001652625"/>
    </source>
</evidence>
<feature type="domain" description="Zinc finger PHD-type" evidence="8">
    <location>
        <begin position="1598"/>
        <end position="1643"/>
    </location>
</feature>
<keyword evidence="6" id="KW-0539">Nucleus</keyword>
<comment type="subcellular location">
    <subcellularLocation>
        <location evidence="1">Nucleus</location>
    </subcellularLocation>
</comment>
<feature type="domain" description="Tudor" evidence="9">
    <location>
        <begin position="86"/>
        <end position="143"/>
    </location>
</feature>
<name>A0ABM4BSE7_HYDVU</name>
<dbReference type="SMART" id="SM00249">
    <property type="entry name" value="PHD"/>
    <property type="match status" value="1"/>
</dbReference>
<protein>
    <submittedName>
        <fullName evidence="11">Uncharacterized protein LOC101240546 isoform X4</fullName>
    </submittedName>
</protein>
<evidence type="ECO:0000259" key="8">
    <source>
        <dbReference type="SMART" id="SM00249"/>
    </source>
</evidence>
<keyword evidence="2" id="KW-0479">Metal-binding</keyword>
<dbReference type="SMART" id="SM00333">
    <property type="entry name" value="TUDOR"/>
    <property type="match status" value="2"/>
</dbReference>
<dbReference type="Pfam" id="PF20826">
    <property type="entry name" value="PHD_5"/>
    <property type="match status" value="1"/>
</dbReference>
<dbReference type="Proteomes" id="UP001652625">
    <property type="component" value="Chromosome 04"/>
</dbReference>
<dbReference type="InterPro" id="IPR013083">
    <property type="entry name" value="Znf_RING/FYVE/PHD"/>
</dbReference>
<proteinExistence type="predicted"/>
<feature type="compositionally biased region" description="Basic residues" evidence="7">
    <location>
        <begin position="1525"/>
        <end position="1534"/>
    </location>
</feature>
<dbReference type="GeneID" id="101240546"/>
<accession>A0ABM4BSE7</accession>
<dbReference type="InterPro" id="IPR016197">
    <property type="entry name" value="Chromo-like_dom_sf"/>
</dbReference>
<keyword evidence="5" id="KW-0862">Zinc</keyword>
<evidence type="ECO:0000256" key="2">
    <source>
        <dbReference type="ARBA" id="ARBA00022723"/>
    </source>
</evidence>
<evidence type="ECO:0000256" key="6">
    <source>
        <dbReference type="ARBA" id="ARBA00023242"/>
    </source>
</evidence>
<dbReference type="PANTHER" id="PTHR15856">
    <property type="entry name" value="PHD FINGER PROTEIN 20-RELATED"/>
    <property type="match status" value="1"/>
</dbReference>
<keyword evidence="3" id="KW-0677">Repeat</keyword>
<evidence type="ECO:0000256" key="1">
    <source>
        <dbReference type="ARBA" id="ARBA00004123"/>
    </source>
</evidence>
<gene>
    <name evidence="11" type="primary">LOC101240546</name>
</gene>
<dbReference type="Gene3D" id="2.30.30.140">
    <property type="match status" value="2"/>
</dbReference>
<feature type="domain" description="Tudor" evidence="9">
    <location>
        <begin position="21"/>
        <end position="83"/>
    </location>
</feature>